<dbReference type="NCBIfam" id="TIGR01167">
    <property type="entry name" value="LPXTG_anchor"/>
    <property type="match status" value="1"/>
</dbReference>
<name>A0A0R2FBF7_9LACO</name>
<evidence type="ECO:0000256" key="5">
    <source>
        <dbReference type="SAM" id="MobiDB-lite"/>
    </source>
</evidence>
<evidence type="ECO:0000256" key="1">
    <source>
        <dbReference type="ARBA" id="ARBA00022512"/>
    </source>
</evidence>
<evidence type="ECO:0000256" key="4">
    <source>
        <dbReference type="ARBA" id="ARBA00023088"/>
    </source>
</evidence>
<accession>A0A0R2FBF7</accession>
<dbReference type="AlphaFoldDB" id="A0A0R2FBF7"/>
<keyword evidence="6" id="KW-0812">Transmembrane</keyword>
<feature type="region of interest" description="Disordered" evidence="5">
    <location>
        <begin position="1"/>
        <end position="116"/>
    </location>
</feature>
<reference evidence="8 9" key="1">
    <citation type="journal article" date="2015" name="Genome Announc.">
        <title>Expanding the biotechnology potential of lactobacilli through comparative genomics of 213 strains and associated genera.</title>
        <authorList>
            <person name="Sun Z."/>
            <person name="Harris H.M."/>
            <person name="McCann A."/>
            <person name="Guo C."/>
            <person name="Argimon S."/>
            <person name="Zhang W."/>
            <person name="Yang X."/>
            <person name="Jeffery I.B."/>
            <person name="Cooney J.C."/>
            <person name="Kagawa T.F."/>
            <person name="Liu W."/>
            <person name="Song Y."/>
            <person name="Salvetti E."/>
            <person name="Wrobel A."/>
            <person name="Rasinkangas P."/>
            <person name="Parkhill J."/>
            <person name="Rea M.C."/>
            <person name="O'Sullivan O."/>
            <person name="Ritari J."/>
            <person name="Douillard F.P."/>
            <person name="Paul Ross R."/>
            <person name="Yang R."/>
            <person name="Briner A.E."/>
            <person name="Felis G.E."/>
            <person name="de Vos W.M."/>
            <person name="Barrangou R."/>
            <person name="Klaenhammer T.R."/>
            <person name="Caufield P.W."/>
            <person name="Cui Y."/>
            <person name="Zhang H."/>
            <person name="O'Toole P.W."/>
        </authorList>
    </citation>
    <scope>NUCLEOTIDE SEQUENCE [LARGE SCALE GENOMIC DNA]</scope>
    <source>
        <strain evidence="8 9">DSM 23365</strain>
    </source>
</reference>
<dbReference type="RefSeq" id="WP_057151760.1">
    <property type="nucleotide sequence ID" value="NZ_AYZM01000061.1"/>
</dbReference>
<feature type="compositionally biased region" description="Low complexity" evidence="5">
    <location>
        <begin position="1"/>
        <end position="27"/>
    </location>
</feature>
<dbReference type="Proteomes" id="UP000051442">
    <property type="component" value="Unassembled WGS sequence"/>
</dbReference>
<keyword evidence="4" id="KW-0572">Peptidoglycan-anchor</keyword>
<evidence type="ECO:0000256" key="2">
    <source>
        <dbReference type="ARBA" id="ARBA00022525"/>
    </source>
</evidence>
<feature type="compositionally biased region" description="Low complexity" evidence="5">
    <location>
        <begin position="80"/>
        <end position="91"/>
    </location>
</feature>
<keyword evidence="1" id="KW-0134">Cell wall</keyword>
<keyword evidence="2" id="KW-0964">Secreted</keyword>
<dbReference type="EMBL" id="AYZM01000061">
    <property type="protein sequence ID" value="KRN25715.1"/>
    <property type="molecule type" value="Genomic_DNA"/>
</dbReference>
<keyword evidence="6" id="KW-1133">Transmembrane helix</keyword>
<keyword evidence="9" id="KW-1185">Reference proteome</keyword>
<keyword evidence="6" id="KW-0472">Membrane</keyword>
<evidence type="ECO:0000259" key="7">
    <source>
        <dbReference type="Pfam" id="PF00746"/>
    </source>
</evidence>
<feature type="transmembrane region" description="Helical" evidence="6">
    <location>
        <begin position="114"/>
        <end position="132"/>
    </location>
</feature>
<proteinExistence type="predicted"/>
<feature type="compositionally biased region" description="Polar residues" evidence="5">
    <location>
        <begin position="49"/>
        <end position="59"/>
    </location>
</feature>
<feature type="compositionally biased region" description="Acidic residues" evidence="5">
    <location>
        <begin position="28"/>
        <end position="40"/>
    </location>
</feature>
<sequence length="146" mass="14904">MSGSESTTTGKSGSASSSTAGHGTSDSGTEDDTIITDSADDTIITDSANDQVDNLSVENGQHAHGVHLDATVLNSETNTASDQAQASAKSDTNATQTTNQSGEKLPQTDETTSPVAPVTGLAALGLAFLRLFGFKRKKKDDGDGDK</sequence>
<evidence type="ECO:0000313" key="9">
    <source>
        <dbReference type="Proteomes" id="UP000051442"/>
    </source>
</evidence>
<evidence type="ECO:0000256" key="3">
    <source>
        <dbReference type="ARBA" id="ARBA00022729"/>
    </source>
</evidence>
<keyword evidence="3" id="KW-0732">Signal</keyword>
<comment type="caution">
    <text evidence="8">The sequence shown here is derived from an EMBL/GenBank/DDBJ whole genome shotgun (WGS) entry which is preliminary data.</text>
</comment>
<evidence type="ECO:0000256" key="6">
    <source>
        <dbReference type="SAM" id="Phobius"/>
    </source>
</evidence>
<feature type="domain" description="Gram-positive cocci surface proteins LPxTG" evidence="7">
    <location>
        <begin position="98"/>
        <end position="141"/>
    </location>
</feature>
<feature type="compositionally biased region" description="Polar residues" evidence="5">
    <location>
        <begin position="92"/>
        <end position="114"/>
    </location>
</feature>
<dbReference type="Pfam" id="PF00746">
    <property type="entry name" value="Gram_pos_anchor"/>
    <property type="match status" value="1"/>
</dbReference>
<organism evidence="8 9">
    <name type="scientific">Secundilactobacillus similis DSM 23365 = JCM 2765</name>
    <dbReference type="NCBI Taxonomy" id="1423804"/>
    <lineage>
        <taxon>Bacteria</taxon>
        <taxon>Bacillati</taxon>
        <taxon>Bacillota</taxon>
        <taxon>Bacilli</taxon>
        <taxon>Lactobacillales</taxon>
        <taxon>Lactobacillaceae</taxon>
        <taxon>Secundilactobacillus</taxon>
    </lineage>
</organism>
<protein>
    <recommendedName>
        <fullName evidence="7">Gram-positive cocci surface proteins LPxTG domain-containing protein</fullName>
    </recommendedName>
</protein>
<evidence type="ECO:0000313" key="8">
    <source>
        <dbReference type="EMBL" id="KRN25715.1"/>
    </source>
</evidence>
<dbReference type="InterPro" id="IPR019931">
    <property type="entry name" value="LPXTG_anchor"/>
</dbReference>
<gene>
    <name evidence="8" type="ORF">FD14_GL000119</name>
</gene>